<comment type="caution">
    <text evidence="1">The sequence shown here is derived from an EMBL/GenBank/DDBJ whole genome shotgun (WGS) entry which is preliminary data.</text>
</comment>
<sequence length="103" mass="11736">MGKVLYERKKITITDTTLKIKEMKMEVDFIKDKDLLSSSMSELISSCGSTQEIAQVIDDVIFSYITVVICGENTCAGEYESNIIYIMRSLRDLFNEMGKNTKM</sequence>
<protein>
    <submittedName>
        <fullName evidence="1">Uncharacterized protein</fullName>
    </submittedName>
</protein>
<name>A0A5J4RLN5_9ZZZZ</name>
<evidence type="ECO:0000313" key="1">
    <source>
        <dbReference type="EMBL" id="KAA6335036.1"/>
    </source>
</evidence>
<gene>
    <name evidence="1" type="ORF">EZS27_016699</name>
</gene>
<reference evidence="1" key="1">
    <citation type="submission" date="2019-03" db="EMBL/GenBank/DDBJ databases">
        <title>Single cell metagenomics reveals metabolic interactions within the superorganism composed of flagellate Streblomastix strix and complex community of Bacteroidetes bacteria on its surface.</title>
        <authorList>
            <person name="Treitli S.C."/>
            <person name="Kolisko M."/>
            <person name="Husnik F."/>
            <person name="Keeling P."/>
            <person name="Hampl V."/>
        </authorList>
    </citation>
    <scope>NUCLEOTIDE SEQUENCE</scope>
    <source>
        <strain evidence="1">STM</strain>
    </source>
</reference>
<dbReference type="AlphaFoldDB" id="A0A5J4RLN5"/>
<accession>A0A5J4RLN5</accession>
<dbReference type="EMBL" id="SNRY01000935">
    <property type="protein sequence ID" value="KAA6335036.1"/>
    <property type="molecule type" value="Genomic_DNA"/>
</dbReference>
<proteinExistence type="predicted"/>
<organism evidence="1">
    <name type="scientific">termite gut metagenome</name>
    <dbReference type="NCBI Taxonomy" id="433724"/>
    <lineage>
        <taxon>unclassified sequences</taxon>
        <taxon>metagenomes</taxon>
        <taxon>organismal metagenomes</taxon>
    </lineage>
</organism>